<dbReference type="GO" id="GO:0005524">
    <property type="term" value="F:ATP binding"/>
    <property type="evidence" value="ECO:0007669"/>
    <property type="project" value="UniProtKB-KW"/>
</dbReference>
<keyword evidence="10" id="KW-1185">Reference proteome</keyword>
<dbReference type="OrthoDB" id="9813719at2"/>
<dbReference type="AlphaFoldDB" id="A0A4T2CAA5"/>
<comment type="catalytic activity">
    <reaction evidence="7">
        <text>L-tyrosyl-[protein] + ATP = O-(5'-adenylyl)-L-tyrosyl-[protein] + diphosphate</text>
        <dbReference type="Rhea" id="RHEA:54288"/>
        <dbReference type="Rhea" id="RHEA-COMP:10136"/>
        <dbReference type="Rhea" id="RHEA-COMP:13846"/>
        <dbReference type="ChEBI" id="CHEBI:30616"/>
        <dbReference type="ChEBI" id="CHEBI:33019"/>
        <dbReference type="ChEBI" id="CHEBI:46858"/>
        <dbReference type="ChEBI" id="CHEBI:83624"/>
        <dbReference type="EC" id="2.7.7.108"/>
    </reaction>
</comment>
<organism evidence="9 10">
    <name type="scientific">Subtercola vilae</name>
    <dbReference type="NCBI Taxonomy" id="2056433"/>
    <lineage>
        <taxon>Bacteria</taxon>
        <taxon>Bacillati</taxon>
        <taxon>Actinomycetota</taxon>
        <taxon>Actinomycetes</taxon>
        <taxon>Micrococcales</taxon>
        <taxon>Microbacteriaceae</taxon>
        <taxon>Subtercola</taxon>
    </lineage>
</organism>
<accession>A0A4T2CAA5</accession>
<evidence type="ECO:0000313" key="10">
    <source>
        <dbReference type="Proteomes" id="UP000306192"/>
    </source>
</evidence>
<feature type="domain" description="Fido" evidence="8">
    <location>
        <begin position="123"/>
        <end position="286"/>
    </location>
</feature>
<dbReference type="Proteomes" id="UP000306192">
    <property type="component" value="Unassembled WGS sequence"/>
</dbReference>
<evidence type="ECO:0000256" key="4">
    <source>
        <dbReference type="ARBA" id="ARBA00022840"/>
    </source>
</evidence>
<dbReference type="PANTHER" id="PTHR39560:SF1">
    <property type="entry name" value="PROTEIN ADENYLYLTRANSFERASE FIC-RELATED"/>
    <property type="match status" value="1"/>
</dbReference>
<evidence type="ECO:0000256" key="1">
    <source>
        <dbReference type="ARBA" id="ARBA00022679"/>
    </source>
</evidence>
<keyword evidence="2" id="KW-0548">Nucleotidyltransferase</keyword>
<sequence length="301" mass="33778">MAEHALQWRIDFADANLALLNVDVGDAAVRDLVTRVAVGGLSYDEAVAMTAARYGTRIAPRQAPVIHDFDDYLVPGSLTLASRIVDDAHPFGIVDADQFRIVELEISRLRLVELAGDPVLGYFDYEHLKSIHRRLFRDIYNWAGQQRVGPETSMIRFAPDTVEHGPGDPDAPLMKYVYYPGPEVAEAASMQFAQLQYFGRRTDLPRAERIDRISESGGELQSVHPFRDGNSRAMTAYFIEYHNSIGFEVDPADFLMGKPLREQMIHSWYHYQATGSHRPLNDTLDTALDPGVASREKVLGD</sequence>
<dbReference type="PROSITE" id="PS51459">
    <property type="entry name" value="FIDO"/>
    <property type="match status" value="1"/>
</dbReference>
<reference evidence="9 10" key="1">
    <citation type="journal article" date="2019" name="Microorganisms">
        <title>Systematic Affiliation and Genome Analysis of Subtercola vilae DB165(T) with Particular Emphasis on Cold Adaptation of an Isolate from a High-Altitude Cold Volcano Lake.</title>
        <authorList>
            <person name="Villalobos A.S."/>
            <person name="Wiese J."/>
            <person name="Imhoff J.F."/>
            <person name="Dorador C."/>
            <person name="Keller A."/>
            <person name="Hentschel U."/>
        </authorList>
    </citation>
    <scope>NUCLEOTIDE SEQUENCE [LARGE SCALE GENOMIC DNA]</scope>
    <source>
        <strain evidence="9 10">DB165</strain>
    </source>
</reference>
<comment type="caution">
    <text evidence="9">The sequence shown here is derived from an EMBL/GenBank/DDBJ whole genome shotgun (WGS) entry which is preliminary data.</text>
</comment>
<evidence type="ECO:0000313" key="9">
    <source>
        <dbReference type="EMBL" id="TIH40612.1"/>
    </source>
</evidence>
<evidence type="ECO:0000256" key="3">
    <source>
        <dbReference type="ARBA" id="ARBA00022741"/>
    </source>
</evidence>
<dbReference type="SUPFAM" id="SSF140931">
    <property type="entry name" value="Fic-like"/>
    <property type="match status" value="1"/>
</dbReference>
<dbReference type="InterPro" id="IPR003812">
    <property type="entry name" value="Fido"/>
</dbReference>
<evidence type="ECO:0000256" key="7">
    <source>
        <dbReference type="ARBA" id="ARBA00048696"/>
    </source>
</evidence>
<proteinExistence type="predicted"/>
<comment type="catalytic activity">
    <reaction evidence="6">
        <text>L-threonyl-[protein] + ATP = 3-O-(5'-adenylyl)-L-threonyl-[protein] + diphosphate</text>
        <dbReference type="Rhea" id="RHEA:54292"/>
        <dbReference type="Rhea" id="RHEA-COMP:11060"/>
        <dbReference type="Rhea" id="RHEA-COMP:13847"/>
        <dbReference type="ChEBI" id="CHEBI:30013"/>
        <dbReference type="ChEBI" id="CHEBI:30616"/>
        <dbReference type="ChEBI" id="CHEBI:33019"/>
        <dbReference type="ChEBI" id="CHEBI:138113"/>
        <dbReference type="EC" id="2.7.7.108"/>
    </reaction>
</comment>
<dbReference type="RefSeq" id="WP_136640384.1">
    <property type="nucleotide sequence ID" value="NZ_QYRT01000002.1"/>
</dbReference>
<gene>
    <name evidence="9" type="ORF">D4765_01095</name>
</gene>
<dbReference type="Gene3D" id="1.10.3290.10">
    <property type="entry name" value="Fido-like domain"/>
    <property type="match status" value="1"/>
</dbReference>
<dbReference type="InterPro" id="IPR036597">
    <property type="entry name" value="Fido-like_dom_sf"/>
</dbReference>
<dbReference type="Pfam" id="PF02661">
    <property type="entry name" value="Fic"/>
    <property type="match status" value="1"/>
</dbReference>
<keyword evidence="1" id="KW-0808">Transferase</keyword>
<keyword evidence="3" id="KW-0547">Nucleotide-binding</keyword>
<protein>
    <recommendedName>
        <fullName evidence="5">protein adenylyltransferase</fullName>
        <ecNumber evidence="5">2.7.7.108</ecNumber>
    </recommendedName>
</protein>
<dbReference type="GO" id="GO:0051302">
    <property type="term" value="P:regulation of cell division"/>
    <property type="evidence" value="ECO:0007669"/>
    <property type="project" value="TreeGrafter"/>
</dbReference>
<dbReference type="GO" id="GO:0070733">
    <property type="term" value="F:AMPylase activity"/>
    <property type="evidence" value="ECO:0007669"/>
    <property type="project" value="UniProtKB-EC"/>
</dbReference>
<dbReference type="PANTHER" id="PTHR39560">
    <property type="entry name" value="PROTEIN ADENYLYLTRANSFERASE FIC-RELATED"/>
    <property type="match status" value="1"/>
</dbReference>
<evidence type="ECO:0000256" key="6">
    <source>
        <dbReference type="ARBA" id="ARBA00047939"/>
    </source>
</evidence>
<name>A0A4T2CAA5_9MICO</name>
<evidence type="ECO:0000256" key="5">
    <source>
        <dbReference type="ARBA" id="ARBA00034531"/>
    </source>
</evidence>
<dbReference type="EC" id="2.7.7.108" evidence="5"/>
<evidence type="ECO:0000256" key="2">
    <source>
        <dbReference type="ARBA" id="ARBA00022695"/>
    </source>
</evidence>
<dbReference type="EMBL" id="QYRT01000002">
    <property type="protein sequence ID" value="TIH40612.1"/>
    <property type="molecule type" value="Genomic_DNA"/>
</dbReference>
<evidence type="ECO:0000259" key="8">
    <source>
        <dbReference type="PROSITE" id="PS51459"/>
    </source>
</evidence>
<keyword evidence="4" id="KW-0067">ATP-binding</keyword>